<comment type="similarity">
    <text evidence="3">Belongs to the CotF family.</text>
</comment>
<dbReference type="GO" id="GO:0030435">
    <property type="term" value="P:sporulation resulting in formation of a cellular spore"/>
    <property type="evidence" value="ECO:0007669"/>
    <property type="project" value="UniProtKB-KW"/>
</dbReference>
<keyword evidence="1" id="KW-0749">Sporulation</keyword>
<gene>
    <name evidence="4" type="ORF">GGQ92_000802</name>
</gene>
<reference evidence="4 5" key="1">
    <citation type="submission" date="2020-08" db="EMBL/GenBank/DDBJ databases">
        <title>Genomic Encyclopedia of Type Strains, Phase IV (KMG-IV): sequencing the most valuable type-strain genomes for metagenomic binning, comparative biology and taxonomic classification.</title>
        <authorList>
            <person name="Goeker M."/>
        </authorList>
    </citation>
    <scope>NUCLEOTIDE SEQUENCE [LARGE SCALE GENOMIC DNA]</scope>
    <source>
        <strain evidence="4 5">DSM 11805</strain>
    </source>
</reference>
<evidence type="ECO:0000313" key="5">
    <source>
        <dbReference type="Proteomes" id="UP000572212"/>
    </source>
</evidence>
<proteinExistence type="inferred from homology"/>
<accession>A0A841RH90</accession>
<protein>
    <submittedName>
        <fullName evidence="4">Spore coat protein CotF</fullName>
    </submittedName>
</protein>
<dbReference type="Gene3D" id="1.20.1260.10">
    <property type="match status" value="1"/>
</dbReference>
<comment type="caution">
    <text evidence="4">The sequence shown here is derived from an EMBL/GenBank/DDBJ whole genome shotgun (WGS) entry which is preliminary data.</text>
</comment>
<dbReference type="InterPro" id="IPR012347">
    <property type="entry name" value="Ferritin-like"/>
</dbReference>
<dbReference type="InterPro" id="IPR012851">
    <property type="entry name" value="Spore_coat_CotF-like"/>
</dbReference>
<dbReference type="EMBL" id="JACHON010000002">
    <property type="protein sequence ID" value="MBB6512021.1"/>
    <property type="molecule type" value="Genomic_DNA"/>
</dbReference>
<dbReference type="AlphaFoldDB" id="A0A841RH90"/>
<organism evidence="4 5">
    <name type="scientific">Gracilibacillus halotolerans</name>
    <dbReference type="NCBI Taxonomy" id="74386"/>
    <lineage>
        <taxon>Bacteria</taxon>
        <taxon>Bacillati</taxon>
        <taxon>Bacillota</taxon>
        <taxon>Bacilli</taxon>
        <taxon>Bacillales</taxon>
        <taxon>Bacillaceae</taxon>
        <taxon>Gracilibacillus</taxon>
    </lineage>
</organism>
<comment type="subcellular location">
    <subcellularLocation>
        <location evidence="2">Spore coat</location>
    </subcellularLocation>
</comment>
<evidence type="ECO:0000256" key="2">
    <source>
        <dbReference type="ARBA" id="ARBA00024325"/>
    </source>
</evidence>
<evidence type="ECO:0000256" key="1">
    <source>
        <dbReference type="ARBA" id="ARBA00022969"/>
    </source>
</evidence>
<name>A0A841RH90_9BACI</name>
<evidence type="ECO:0000313" key="4">
    <source>
        <dbReference type="EMBL" id="MBB6512021.1"/>
    </source>
</evidence>
<dbReference type="RefSeq" id="WP_184244848.1">
    <property type="nucleotide sequence ID" value="NZ_BAAACU010000002.1"/>
</dbReference>
<keyword evidence="5" id="KW-1185">Reference proteome</keyword>
<dbReference type="Proteomes" id="UP000572212">
    <property type="component" value="Unassembled WGS sequence"/>
</dbReference>
<dbReference type="Pfam" id="PF07875">
    <property type="entry name" value="Coat_F"/>
    <property type="match status" value="1"/>
</dbReference>
<keyword evidence="4" id="KW-0946">Virion</keyword>
<dbReference type="PANTHER" id="PTHR39183:SF1">
    <property type="entry name" value="SPORE COAT PROTEIN F-LIKE PROTEIN YHCQ"/>
    <property type="match status" value="1"/>
</dbReference>
<dbReference type="PANTHER" id="PTHR39183">
    <property type="entry name" value="SPORE COAT PROTEIN F-LIKE PROTEIN YHCQ"/>
    <property type="match status" value="1"/>
</dbReference>
<keyword evidence="4" id="KW-0167">Capsid protein</keyword>
<evidence type="ECO:0000256" key="3">
    <source>
        <dbReference type="ARBA" id="ARBA00024344"/>
    </source>
</evidence>
<sequence length="119" mass="13454">MNDYLDPINSVGMPEKIDSAIALDLLITVKELIRNYSVAITETASPEVRTTLRNQMEAAIDYQTEVIDLMMQKKWFHPYDVSEQQLLDLDAANNAIDIAGLNLFPENNNRKGMFPTPPN</sequence>